<comment type="caution">
    <text evidence="1">The sequence shown here is derived from an EMBL/GenBank/DDBJ whole genome shotgun (WGS) entry which is preliminary data.</text>
</comment>
<dbReference type="Gene3D" id="3.50.50.60">
    <property type="entry name" value="FAD/NAD(P)-binding domain"/>
    <property type="match status" value="1"/>
</dbReference>
<gene>
    <name evidence="1" type="ORF">GHT06_003992</name>
</gene>
<proteinExistence type="predicted"/>
<dbReference type="EMBL" id="WJBH02000273">
    <property type="protein sequence ID" value="KAI9549734.1"/>
    <property type="molecule type" value="Genomic_DNA"/>
</dbReference>
<name>A0AAD5PM68_9CRUS</name>
<sequence length="266" mass="30399">MLPFDIQSAIEREYPDVDVYFEETEKPYSTHREFPIITMVMMRDKLDHLLVNEAVKLGAQLIDGQALKSLDFENQIKVTTEDQSFYTTYLVGADGVLSSTAKLAGWSETRKLIPALEFEVGVNSEDFERLSKEVRFDFDVIPNGYGWCFPKANHLSIGVGVFARKKIKLKDHYDFYLKKLGINEVLFEDAHGFQIPVGARTDGFVKRSVFLVGDAAGFADPLTAEGLPMAFTPGFWQEERYQRIFTVLMMHIKPIYQRLRNGFCPN</sequence>
<dbReference type="InterPro" id="IPR036188">
    <property type="entry name" value="FAD/NAD-bd_sf"/>
</dbReference>
<protein>
    <submittedName>
        <fullName evidence="1">Geranyl-geranyl reductase</fullName>
    </submittedName>
</protein>
<keyword evidence="2" id="KW-1185">Reference proteome</keyword>
<accession>A0AAD5PM68</accession>
<dbReference type="PANTHER" id="PTHR42685">
    <property type="entry name" value="GERANYLGERANYL DIPHOSPHATE REDUCTASE"/>
    <property type="match status" value="1"/>
</dbReference>
<dbReference type="AlphaFoldDB" id="A0AAD5PM68"/>
<evidence type="ECO:0000313" key="1">
    <source>
        <dbReference type="EMBL" id="KAI9549734.1"/>
    </source>
</evidence>
<dbReference type="SUPFAM" id="SSF51905">
    <property type="entry name" value="FAD/NAD(P)-binding domain"/>
    <property type="match status" value="1"/>
</dbReference>
<evidence type="ECO:0000313" key="2">
    <source>
        <dbReference type="Proteomes" id="UP000820818"/>
    </source>
</evidence>
<dbReference type="Proteomes" id="UP000820818">
    <property type="component" value="Unassembled WGS sequence"/>
</dbReference>
<organism evidence="1 2">
    <name type="scientific">Daphnia sinensis</name>
    <dbReference type="NCBI Taxonomy" id="1820382"/>
    <lineage>
        <taxon>Eukaryota</taxon>
        <taxon>Metazoa</taxon>
        <taxon>Ecdysozoa</taxon>
        <taxon>Arthropoda</taxon>
        <taxon>Crustacea</taxon>
        <taxon>Branchiopoda</taxon>
        <taxon>Diplostraca</taxon>
        <taxon>Cladocera</taxon>
        <taxon>Anomopoda</taxon>
        <taxon>Daphniidae</taxon>
        <taxon>Daphnia</taxon>
        <taxon>Daphnia similis group</taxon>
    </lineage>
</organism>
<reference evidence="1" key="1">
    <citation type="submission" date="2022-05" db="EMBL/GenBank/DDBJ databases">
        <title>A multi-omics perspective on studying reproductive biology in Daphnia sinensis.</title>
        <authorList>
            <person name="Jia J."/>
        </authorList>
    </citation>
    <scope>NUCLEOTIDE SEQUENCE</scope>
    <source>
        <strain evidence="1">WSL</strain>
    </source>
</reference>
<dbReference type="InterPro" id="IPR050407">
    <property type="entry name" value="Geranylgeranyl_reductase"/>
</dbReference>
<dbReference type="PANTHER" id="PTHR42685:SF22">
    <property type="entry name" value="CONDITIONED MEDIUM FACTOR RECEPTOR 1"/>
    <property type="match status" value="1"/>
</dbReference>